<name>A0A931BE12_9BACT</name>
<dbReference type="Proteomes" id="UP000645610">
    <property type="component" value="Unassembled WGS sequence"/>
</dbReference>
<organism evidence="1 2">
    <name type="scientific">Hymenobacter properus</name>
    <dbReference type="NCBI Taxonomy" id="2791026"/>
    <lineage>
        <taxon>Bacteria</taxon>
        <taxon>Pseudomonadati</taxon>
        <taxon>Bacteroidota</taxon>
        <taxon>Cytophagia</taxon>
        <taxon>Cytophagales</taxon>
        <taxon>Hymenobacteraceae</taxon>
        <taxon>Hymenobacter</taxon>
    </lineage>
</organism>
<accession>A0A931BE12</accession>
<keyword evidence="2" id="KW-1185">Reference proteome</keyword>
<dbReference type="RefSeq" id="WP_196285162.1">
    <property type="nucleotide sequence ID" value="NZ_JADQDP010000001.1"/>
</dbReference>
<proteinExistence type="predicted"/>
<sequence>MQTAKPQRQPAPLDLSAAPVFYVTNNGRFCATFAAEYPALLAEVHRAITWEEAWAAHIAGHEIIVDRPGTQHCVLFTVARVHDGFRRMIALHYNTVIS</sequence>
<evidence type="ECO:0000313" key="1">
    <source>
        <dbReference type="EMBL" id="MBF9140826.1"/>
    </source>
</evidence>
<reference evidence="1 2" key="1">
    <citation type="submission" date="2020-11" db="EMBL/GenBank/DDBJ databases">
        <authorList>
            <person name="Kim M.K."/>
        </authorList>
    </citation>
    <scope>NUCLEOTIDE SEQUENCE [LARGE SCALE GENOMIC DNA]</scope>
    <source>
        <strain evidence="1 2">BT439</strain>
    </source>
</reference>
<protein>
    <submittedName>
        <fullName evidence="1">Uncharacterized protein</fullName>
    </submittedName>
</protein>
<evidence type="ECO:0000313" key="2">
    <source>
        <dbReference type="Proteomes" id="UP000645610"/>
    </source>
</evidence>
<dbReference type="EMBL" id="JADQDP010000001">
    <property type="protein sequence ID" value="MBF9140826.1"/>
    <property type="molecule type" value="Genomic_DNA"/>
</dbReference>
<dbReference type="AlphaFoldDB" id="A0A931BE12"/>
<comment type="caution">
    <text evidence="1">The sequence shown here is derived from an EMBL/GenBank/DDBJ whole genome shotgun (WGS) entry which is preliminary data.</text>
</comment>
<gene>
    <name evidence="1" type="ORF">I2I01_04225</name>
</gene>